<feature type="transmembrane region" description="Helical" evidence="6">
    <location>
        <begin position="163"/>
        <end position="182"/>
    </location>
</feature>
<dbReference type="PANTHER" id="PTHR42688:SF1">
    <property type="entry name" value="BLR5212 PROTEIN"/>
    <property type="match status" value="1"/>
</dbReference>
<feature type="transmembrane region" description="Helical" evidence="6">
    <location>
        <begin position="281"/>
        <end position="301"/>
    </location>
</feature>
<feature type="transmembrane region" description="Helical" evidence="6">
    <location>
        <begin position="307"/>
        <end position="326"/>
    </location>
</feature>
<dbReference type="InterPro" id="IPR011701">
    <property type="entry name" value="MFS"/>
</dbReference>
<evidence type="ECO:0000256" key="6">
    <source>
        <dbReference type="SAM" id="Phobius"/>
    </source>
</evidence>
<comment type="caution">
    <text evidence="8">The sequence shown here is derived from an EMBL/GenBank/DDBJ whole genome shotgun (WGS) entry which is preliminary data.</text>
</comment>
<evidence type="ECO:0000256" key="3">
    <source>
        <dbReference type="ARBA" id="ARBA00022692"/>
    </source>
</evidence>
<evidence type="ECO:0000256" key="4">
    <source>
        <dbReference type="ARBA" id="ARBA00022989"/>
    </source>
</evidence>
<organism evidence="8 9">
    <name type="scientific">Amycolatopsis pithecellobii</name>
    <dbReference type="NCBI Taxonomy" id="664692"/>
    <lineage>
        <taxon>Bacteria</taxon>
        <taxon>Bacillati</taxon>
        <taxon>Actinomycetota</taxon>
        <taxon>Actinomycetes</taxon>
        <taxon>Pseudonocardiales</taxon>
        <taxon>Pseudonocardiaceae</taxon>
        <taxon>Amycolatopsis</taxon>
    </lineage>
</organism>
<feature type="transmembrane region" description="Helical" evidence="6">
    <location>
        <begin position="46"/>
        <end position="68"/>
    </location>
</feature>
<keyword evidence="2" id="KW-1003">Cell membrane</keyword>
<feature type="domain" description="Major facilitator superfamily (MFS) profile" evidence="7">
    <location>
        <begin position="1"/>
        <end position="403"/>
    </location>
</feature>
<protein>
    <submittedName>
        <fullName evidence="8">MFS transporter</fullName>
    </submittedName>
</protein>
<comment type="subcellular location">
    <subcellularLocation>
        <location evidence="1">Cell membrane</location>
        <topology evidence="1">Multi-pass membrane protein</topology>
    </subcellularLocation>
</comment>
<keyword evidence="3 6" id="KW-0812">Transmembrane</keyword>
<dbReference type="AlphaFoldDB" id="A0A6N7Z0V9"/>
<feature type="transmembrane region" description="Helical" evidence="6">
    <location>
        <begin position="212"/>
        <end position="233"/>
    </location>
</feature>
<dbReference type="EMBL" id="WMBA01000011">
    <property type="protein sequence ID" value="MTD54359.1"/>
    <property type="molecule type" value="Genomic_DNA"/>
</dbReference>
<sequence>MIGLLREFRGFDYRVRILLVNQLGIYLGFFMLLPYLSLYLSEQLGLAGWAVGLVLGVRNFFQQGMFLLGGTITDRFGYRLPVILGCLLRTAGFALLGVVTTLPTLIPAAMITGLAGALFTPAVRVGLAMEAGERRIEAFAISNVVFRIGGLAGPLLGVALLSVSFRVACLSAAAVFAALSLLQIRALPKREVPPREGRIREDIRTAAGNRRLLAFAAAMTGAYLLSFQIYLALPDQARTVAGADSDVLVTVLFLIESALALTCQLRVTAWCRRVLGPTRTLPAGMALLAVALLPPALPTGLLGHALAWVPLLLSSALLSLGTLMVFPFEMDTIATMAQDRLVATHYGLYNTIVGIGILAGNLFTGSVLSWAQGAGVPALPWLGLSTIGGICAIALYRQRPRTARDVEPV</sequence>
<dbReference type="OrthoDB" id="3285778at2"/>
<keyword evidence="5 6" id="KW-0472">Membrane</keyword>
<dbReference type="SUPFAM" id="SSF103473">
    <property type="entry name" value="MFS general substrate transporter"/>
    <property type="match status" value="1"/>
</dbReference>
<dbReference type="GO" id="GO:0022857">
    <property type="term" value="F:transmembrane transporter activity"/>
    <property type="evidence" value="ECO:0007669"/>
    <property type="project" value="InterPro"/>
</dbReference>
<reference evidence="8 9" key="1">
    <citation type="submission" date="2019-11" db="EMBL/GenBank/DDBJ databases">
        <title>Draft genome of Amycolatopsis RM579.</title>
        <authorList>
            <person name="Duangmal K."/>
            <person name="Mingma R."/>
        </authorList>
    </citation>
    <scope>NUCLEOTIDE SEQUENCE [LARGE SCALE GENOMIC DNA]</scope>
    <source>
        <strain evidence="8 9">RM579</strain>
    </source>
</reference>
<gene>
    <name evidence="8" type="ORF">GKO32_10290</name>
</gene>
<evidence type="ECO:0000313" key="9">
    <source>
        <dbReference type="Proteomes" id="UP000440096"/>
    </source>
</evidence>
<dbReference type="PROSITE" id="PS50850">
    <property type="entry name" value="MFS"/>
    <property type="match status" value="1"/>
</dbReference>
<feature type="transmembrane region" description="Helical" evidence="6">
    <location>
        <begin position="347"/>
        <end position="372"/>
    </location>
</feature>
<feature type="transmembrane region" description="Helical" evidence="6">
    <location>
        <begin position="80"/>
        <end position="99"/>
    </location>
</feature>
<evidence type="ECO:0000256" key="2">
    <source>
        <dbReference type="ARBA" id="ARBA00022475"/>
    </source>
</evidence>
<accession>A0A6N7Z0V9</accession>
<evidence type="ECO:0000256" key="1">
    <source>
        <dbReference type="ARBA" id="ARBA00004651"/>
    </source>
</evidence>
<dbReference type="Gene3D" id="1.20.1250.20">
    <property type="entry name" value="MFS general substrate transporter like domains"/>
    <property type="match status" value="1"/>
</dbReference>
<keyword evidence="9" id="KW-1185">Reference proteome</keyword>
<evidence type="ECO:0000313" key="8">
    <source>
        <dbReference type="EMBL" id="MTD54359.1"/>
    </source>
</evidence>
<name>A0A6N7Z0V9_9PSEU</name>
<dbReference type="InterPro" id="IPR020846">
    <property type="entry name" value="MFS_dom"/>
</dbReference>
<evidence type="ECO:0000256" key="5">
    <source>
        <dbReference type="ARBA" id="ARBA00023136"/>
    </source>
</evidence>
<dbReference type="InterPro" id="IPR036259">
    <property type="entry name" value="MFS_trans_sf"/>
</dbReference>
<feature type="transmembrane region" description="Helical" evidence="6">
    <location>
        <begin position="139"/>
        <end position="157"/>
    </location>
</feature>
<dbReference type="PANTHER" id="PTHR42688">
    <property type="entry name" value="CONSERVED PROTEIN"/>
    <property type="match status" value="1"/>
</dbReference>
<feature type="transmembrane region" description="Helical" evidence="6">
    <location>
        <begin position="105"/>
        <end position="127"/>
    </location>
</feature>
<proteinExistence type="predicted"/>
<dbReference type="GO" id="GO:0005886">
    <property type="term" value="C:plasma membrane"/>
    <property type="evidence" value="ECO:0007669"/>
    <property type="project" value="UniProtKB-SubCell"/>
</dbReference>
<dbReference type="Pfam" id="PF07690">
    <property type="entry name" value="MFS_1"/>
    <property type="match status" value="1"/>
</dbReference>
<dbReference type="InterPro" id="IPR052425">
    <property type="entry name" value="Uncharacterized_MFS-type"/>
</dbReference>
<feature type="transmembrane region" description="Helical" evidence="6">
    <location>
        <begin position="248"/>
        <end position="269"/>
    </location>
</feature>
<feature type="transmembrane region" description="Helical" evidence="6">
    <location>
        <begin position="20"/>
        <end position="40"/>
    </location>
</feature>
<feature type="transmembrane region" description="Helical" evidence="6">
    <location>
        <begin position="378"/>
        <end position="396"/>
    </location>
</feature>
<evidence type="ECO:0000259" key="7">
    <source>
        <dbReference type="PROSITE" id="PS50850"/>
    </source>
</evidence>
<keyword evidence="4 6" id="KW-1133">Transmembrane helix</keyword>
<dbReference type="Proteomes" id="UP000440096">
    <property type="component" value="Unassembled WGS sequence"/>
</dbReference>